<keyword evidence="4 6" id="KW-1133">Transmembrane helix</keyword>
<dbReference type="GO" id="GO:0016020">
    <property type="term" value="C:membrane"/>
    <property type="evidence" value="ECO:0007669"/>
    <property type="project" value="UniProtKB-SubCell"/>
</dbReference>
<dbReference type="SUPFAM" id="SSF103481">
    <property type="entry name" value="Multidrug resistance efflux transporter EmrE"/>
    <property type="match status" value="2"/>
</dbReference>
<keyword evidence="9" id="KW-1185">Reference proteome</keyword>
<feature type="transmembrane region" description="Helical" evidence="6">
    <location>
        <begin position="70"/>
        <end position="90"/>
    </location>
</feature>
<evidence type="ECO:0000259" key="7">
    <source>
        <dbReference type="Pfam" id="PF00892"/>
    </source>
</evidence>
<dbReference type="PANTHER" id="PTHR32322:SF2">
    <property type="entry name" value="EAMA DOMAIN-CONTAINING PROTEIN"/>
    <property type="match status" value="1"/>
</dbReference>
<feature type="transmembrane region" description="Helical" evidence="6">
    <location>
        <begin position="210"/>
        <end position="232"/>
    </location>
</feature>
<evidence type="ECO:0000313" key="9">
    <source>
        <dbReference type="Proteomes" id="UP000580043"/>
    </source>
</evidence>
<comment type="similarity">
    <text evidence="2">Belongs to the EamA transporter family.</text>
</comment>
<dbReference type="InterPro" id="IPR037185">
    <property type="entry name" value="EmrE-like"/>
</dbReference>
<feature type="domain" description="EamA" evidence="7">
    <location>
        <begin position="7"/>
        <end position="140"/>
    </location>
</feature>
<keyword evidence="5 6" id="KW-0472">Membrane</keyword>
<dbReference type="EMBL" id="JABBGA010000004">
    <property type="protein sequence ID" value="NML25330.1"/>
    <property type="molecule type" value="Genomic_DNA"/>
</dbReference>
<dbReference type="Pfam" id="PF00892">
    <property type="entry name" value="EamA"/>
    <property type="match status" value="2"/>
</dbReference>
<dbReference type="PANTHER" id="PTHR32322">
    <property type="entry name" value="INNER MEMBRANE TRANSPORTER"/>
    <property type="match status" value="1"/>
</dbReference>
<evidence type="ECO:0000256" key="2">
    <source>
        <dbReference type="ARBA" id="ARBA00007362"/>
    </source>
</evidence>
<feature type="transmembrane region" description="Helical" evidence="6">
    <location>
        <begin position="150"/>
        <end position="167"/>
    </location>
</feature>
<comment type="caution">
    <text evidence="8">The sequence shown here is derived from an EMBL/GenBank/DDBJ whole genome shotgun (WGS) entry which is preliminary data.</text>
</comment>
<evidence type="ECO:0000256" key="6">
    <source>
        <dbReference type="SAM" id="Phobius"/>
    </source>
</evidence>
<dbReference type="RefSeq" id="WP_169144980.1">
    <property type="nucleotide sequence ID" value="NZ_JABBGA010000004.1"/>
</dbReference>
<evidence type="ECO:0000256" key="4">
    <source>
        <dbReference type="ARBA" id="ARBA00022989"/>
    </source>
</evidence>
<feature type="transmembrane region" description="Helical" evidence="6">
    <location>
        <begin position="96"/>
        <end position="117"/>
    </location>
</feature>
<sequence length="275" mass="27906">MDRSRALGASLVALSAASFGAMAIFARLALAEGVDVPTMLFLRFAVAGGLLAVFMAVSGRPWPVGRNQRVLILMGAVGYVGQSFCFFSALGHASAGLVALLLYLYPFIVTVLGVLFLGERLTRLRLGAVLAALSGTALILGSGIDGSPLGIGFGLAAALIYSVYILVGGKVLREEDPLAAAAVVMLAAAAVFGVQMLLQVPAPPTTPTAWAAVIAIALVSTIVAMVGFFAGLRRLGAADAATLSTLEPVVTFVLAALVLGLAAVAALARGKRPAS</sequence>
<evidence type="ECO:0000256" key="1">
    <source>
        <dbReference type="ARBA" id="ARBA00004141"/>
    </source>
</evidence>
<feature type="transmembrane region" description="Helical" evidence="6">
    <location>
        <begin position="179"/>
        <end position="198"/>
    </location>
</feature>
<keyword evidence="3 6" id="KW-0812">Transmembrane</keyword>
<protein>
    <submittedName>
        <fullName evidence="8">DMT family transporter</fullName>
    </submittedName>
</protein>
<evidence type="ECO:0000256" key="5">
    <source>
        <dbReference type="ARBA" id="ARBA00023136"/>
    </source>
</evidence>
<feature type="transmembrane region" description="Helical" evidence="6">
    <location>
        <begin position="244"/>
        <end position="268"/>
    </location>
</feature>
<name>A0A848G2K1_9RHOO</name>
<dbReference type="Proteomes" id="UP000580043">
    <property type="component" value="Unassembled WGS sequence"/>
</dbReference>
<organism evidence="8 9">
    <name type="scientific">Zoogloea dura</name>
    <dbReference type="NCBI Taxonomy" id="2728840"/>
    <lineage>
        <taxon>Bacteria</taxon>
        <taxon>Pseudomonadati</taxon>
        <taxon>Pseudomonadota</taxon>
        <taxon>Betaproteobacteria</taxon>
        <taxon>Rhodocyclales</taxon>
        <taxon>Zoogloeaceae</taxon>
        <taxon>Zoogloea</taxon>
    </lineage>
</organism>
<feature type="transmembrane region" description="Helical" evidence="6">
    <location>
        <begin position="41"/>
        <end position="58"/>
    </location>
</feature>
<evidence type="ECO:0000313" key="8">
    <source>
        <dbReference type="EMBL" id="NML25330.1"/>
    </source>
</evidence>
<dbReference type="InterPro" id="IPR000620">
    <property type="entry name" value="EamA_dom"/>
</dbReference>
<comment type="subcellular location">
    <subcellularLocation>
        <location evidence="1">Membrane</location>
        <topology evidence="1">Multi-pass membrane protein</topology>
    </subcellularLocation>
</comment>
<proteinExistence type="inferred from homology"/>
<evidence type="ECO:0000256" key="3">
    <source>
        <dbReference type="ARBA" id="ARBA00022692"/>
    </source>
</evidence>
<reference evidence="8 9" key="1">
    <citation type="submission" date="2020-04" db="EMBL/GenBank/DDBJ databases">
        <title>Zoogloea sp. G-4-1-14 isolated from soil.</title>
        <authorList>
            <person name="Dahal R.H."/>
        </authorList>
    </citation>
    <scope>NUCLEOTIDE SEQUENCE [LARGE SCALE GENOMIC DNA]</scope>
    <source>
        <strain evidence="8 9">G-4-1-14</strain>
    </source>
</reference>
<feature type="domain" description="EamA" evidence="7">
    <location>
        <begin position="149"/>
        <end position="260"/>
    </location>
</feature>
<gene>
    <name evidence="8" type="ORF">HHL15_06225</name>
</gene>
<accession>A0A848G2K1</accession>
<dbReference type="AlphaFoldDB" id="A0A848G2K1"/>
<dbReference type="InterPro" id="IPR050638">
    <property type="entry name" value="AA-Vitamin_Transporters"/>
</dbReference>
<feature type="transmembrane region" description="Helical" evidence="6">
    <location>
        <begin position="124"/>
        <end position="144"/>
    </location>
</feature>